<evidence type="ECO:0000256" key="8">
    <source>
        <dbReference type="ARBA" id="ARBA00022692"/>
    </source>
</evidence>
<dbReference type="InterPro" id="IPR050375">
    <property type="entry name" value="MFS_TsgA-like"/>
</dbReference>
<keyword evidence="9 11" id="KW-1133">Transmembrane helix</keyword>
<evidence type="ECO:0000256" key="11">
    <source>
        <dbReference type="SAM" id="Phobius"/>
    </source>
</evidence>
<keyword evidence="7" id="KW-0762">Sugar transport</keyword>
<keyword evidence="5" id="KW-1003">Cell membrane</keyword>
<reference evidence="12" key="1">
    <citation type="journal article" date="2014" name="Int. J. Syst. Evol. Microbiol.">
        <title>Complete genome sequence of Corynebacterium casei LMG S-19264T (=DSM 44701T), isolated from a smear-ripened cheese.</title>
        <authorList>
            <consortium name="US DOE Joint Genome Institute (JGI-PGF)"/>
            <person name="Walter F."/>
            <person name="Albersmeier A."/>
            <person name="Kalinowski J."/>
            <person name="Ruckert C."/>
        </authorList>
    </citation>
    <scope>NUCLEOTIDE SEQUENCE</scope>
    <source>
        <strain evidence="12">KCTC 12711</strain>
    </source>
</reference>
<feature type="transmembrane region" description="Helical" evidence="11">
    <location>
        <begin position="21"/>
        <end position="39"/>
    </location>
</feature>
<dbReference type="EMBL" id="BMXA01000002">
    <property type="protein sequence ID" value="GHA05046.1"/>
    <property type="molecule type" value="Genomic_DNA"/>
</dbReference>
<evidence type="ECO:0000256" key="5">
    <source>
        <dbReference type="ARBA" id="ARBA00022475"/>
    </source>
</evidence>
<feature type="transmembrane region" description="Helical" evidence="11">
    <location>
        <begin position="162"/>
        <end position="182"/>
    </location>
</feature>
<comment type="caution">
    <text evidence="12">The sequence shown here is derived from an EMBL/GenBank/DDBJ whole genome shotgun (WGS) entry which is preliminary data.</text>
</comment>
<keyword evidence="13" id="KW-1185">Reference proteome</keyword>
<dbReference type="AlphaFoldDB" id="A0A918VL66"/>
<gene>
    <name evidence="12" type="primary">fucP</name>
    <name evidence="12" type="ORF">GCM10008090_13250</name>
</gene>
<dbReference type="PANTHER" id="PTHR43702">
    <property type="entry name" value="L-FUCOSE-PROTON SYMPORTER"/>
    <property type="match status" value="1"/>
</dbReference>
<dbReference type="NCBIfam" id="TIGR01272">
    <property type="entry name" value="gluP"/>
    <property type="match status" value="1"/>
</dbReference>
<evidence type="ECO:0000256" key="7">
    <source>
        <dbReference type="ARBA" id="ARBA00022597"/>
    </source>
</evidence>
<keyword evidence="4" id="KW-0813">Transport</keyword>
<dbReference type="CDD" id="cd17394">
    <property type="entry name" value="MFS_FucP_like"/>
    <property type="match status" value="1"/>
</dbReference>
<feature type="transmembrane region" description="Helical" evidence="11">
    <location>
        <begin position="234"/>
        <end position="256"/>
    </location>
</feature>
<dbReference type="SUPFAM" id="SSF103473">
    <property type="entry name" value="MFS general substrate transporter"/>
    <property type="match status" value="1"/>
</dbReference>
<dbReference type="Pfam" id="PF07690">
    <property type="entry name" value="MFS_1"/>
    <property type="match status" value="1"/>
</dbReference>
<dbReference type="RefSeq" id="WP_189399249.1">
    <property type="nucleotide sequence ID" value="NZ_BMXA01000002.1"/>
</dbReference>
<protein>
    <submittedName>
        <fullName evidence="12">MFS transporter</fullName>
    </submittedName>
</protein>
<feature type="transmembrane region" description="Helical" evidence="11">
    <location>
        <begin position="276"/>
        <end position="296"/>
    </location>
</feature>
<feature type="transmembrane region" description="Helical" evidence="11">
    <location>
        <begin position="361"/>
        <end position="379"/>
    </location>
</feature>
<feature type="transmembrane region" description="Helical" evidence="11">
    <location>
        <begin position="326"/>
        <end position="349"/>
    </location>
</feature>
<evidence type="ECO:0000313" key="13">
    <source>
        <dbReference type="Proteomes" id="UP000614811"/>
    </source>
</evidence>
<keyword evidence="6" id="KW-0997">Cell inner membrane</keyword>
<evidence type="ECO:0000313" key="12">
    <source>
        <dbReference type="EMBL" id="GHA05046.1"/>
    </source>
</evidence>
<dbReference type="Gene3D" id="1.20.1250.20">
    <property type="entry name" value="MFS general substrate transporter like domains"/>
    <property type="match status" value="2"/>
</dbReference>
<reference evidence="12" key="2">
    <citation type="submission" date="2020-09" db="EMBL/GenBank/DDBJ databases">
        <authorList>
            <person name="Sun Q."/>
            <person name="Kim S."/>
        </authorList>
    </citation>
    <scope>NUCLEOTIDE SEQUENCE</scope>
    <source>
        <strain evidence="12">KCTC 12711</strain>
    </source>
</reference>
<dbReference type="GO" id="GO:0055056">
    <property type="term" value="F:D-glucose transmembrane transporter activity"/>
    <property type="evidence" value="ECO:0007669"/>
    <property type="project" value="InterPro"/>
</dbReference>
<evidence type="ECO:0000256" key="6">
    <source>
        <dbReference type="ARBA" id="ARBA00022519"/>
    </source>
</evidence>
<feature type="transmembrane region" description="Helical" evidence="11">
    <location>
        <begin position="91"/>
        <end position="111"/>
    </location>
</feature>
<feature type="transmembrane region" description="Helical" evidence="11">
    <location>
        <begin position="59"/>
        <end position="79"/>
    </location>
</feature>
<keyword evidence="8 11" id="KW-0812">Transmembrane</keyword>
<sequence>MAQTPNWKAPDTSLGEGENTNYLVPLIILTSLFFMWGFLTSLNDVLIPYFKKLFDLNYTQALLIQFCFFTAYGVCSIPSGTLVKRIGYQRGAVVGLAVAAVGCFLFVPAANNLNYNLFLGALFVLASGITLLQVSANPYVAQLGPAATAPRRLTLTQAFNSFGAFLGPKIGGSLLLGAAVSATVLSADAVKMPYVNLGIALLVMAVVFMFVKLPNLSDESHKGSYKDALGFRHLVLGVIAIFVYVGAEVAIGSLIINFMADPAIAGMPEEQAADFVAYYWGLALIGRFVGVALMFVIPGNRMLLINALCAVALLVVTITTGGKPAYLALVAVGFFNSLMFPTIFSLAIAKLGPLASRGSGLLCTAIIGGALIPLLQGVVADNAGLQISFLIPLVCYVYIAFYGAKGWRPSGPGVSEA</sequence>
<dbReference type="GO" id="GO:0005886">
    <property type="term" value="C:plasma membrane"/>
    <property type="evidence" value="ECO:0007669"/>
    <property type="project" value="UniProtKB-SubCell"/>
</dbReference>
<dbReference type="InterPro" id="IPR036259">
    <property type="entry name" value="MFS_trans_sf"/>
</dbReference>
<dbReference type="Proteomes" id="UP000614811">
    <property type="component" value="Unassembled WGS sequence"/>
</dbReference>
<dbReference type="GO" id="GO:0005354">
    <property type="term" value="F:galactose transmembrane transporter activity"/>
    <property type="evidence" value="ECO:0007669"/>
    <property type="project" value="InterPro"/>
</dbReference>
<dbReference type="InterPro" id="IPR011701">
    <property type="entry name" value="MFS"/>
</dbReference>
<comment type="similarity">
    <text evidence="3">Belongs to the major facilitator superfamily. FHS transporter (TC 2.A.1.7) family.</text>
</comment>
<organism evidence="12 13">
    <name type="scientific">Arenicella chitinivorans</name>
    <dbReference type="NCBI Taxonomy" id="1329800"/>
    <lineage>
        <taxon>Bacteria</taxon>
        <taxon>Pseudomonadati</taxon>
        <taxon>Pseudomonadota</taxon>
        <taxon>Gammaproteobacteria</taxon>
        <taxon>Arenicellales</taxon>
        <taxon>Arenicellaceae</taxon>
        <taxon>Arenicella</taxon>
    </lineage>
</organism>
<evidence type="ECO:0000256" key="3">
    <source>
        <dbReference type="ARBA" id="ARBA00009120"/>
    </source>
</evidence>
<keyword evidence="10 11" id="KW-0472">Membrane</keyword>
<comment type="subcellular location">
    <subcellularLocation>
        <location evidence="2">Cell inner membrane</location>
        <topology evidence="2">Multi-pass membrane protein</topology>
    </subcellularLocation>
</comment>
<comment type="function">
    <text evidence="1">Intake of glucose and galactose.</text>
</comment>
<name>A0A918VL66_9GAMM</name>
<evidence type="ECO:0000256" key="2">
    <source>
        <dbReference type="ARBA" id="ARBA00004429"/>
    </source>
</evidence>
<proteinExistence type="inferred from homology"/>
<feature type="transmembrane region" description="Helical" evidence="11">
    <location>
        <begin position="303"/>
        <end position="320"/>
    </location>
</feature>
<feature type="transmembrane region" description="Helical" evidence="11">
    <location>
        <begin position="194"/>
        <end position="213"/>
    </location>
</feature>
<evidence type="ECO:0000256" key="10">
    <source>
        <dbReference type="ARBA" id="ARBA00023136"/>
    </source>
</evidence>
<evidence type="ECO:0000256" key="9">
    <source>
        <dbReference type="ARBA" id="ARBA00022989"/>
    </source>
</evidence>
<evidence type="ECO:0000256" key="1">
    <source>
        <dbReference type="ARBA" id="ARBA00003321"/>
    </source>
</evidence>
<dbReference type="GO" id="GO:1904659">
    <property type="term" value="P:D-glucose transmembrane transport"/>
    <property type="evidence" value="ECO:0007669"/>
    <property type="project" value="InterPro"/>
</dbReference>
<dbReference type="PANTHER" id="PTHR43702:SF3">
    <property type="entry name" value="PROTEIN TSGA"/>
    <property type="match status" value="1"/>
</dbReference>
<dbReference type="InterPro" id="IPR005964">
    <property type="entry name" value="Glc/Gal_transptr_bac"/>
</dbReference>
<accession>A0A918VL66</accession>
<evidence type="ECO:0000256" key="4">
    <source>
        <dbReference type="ARBA" id="ARBA00022448"/>
    </source>
</evidence>
<feature type="transmembrane region" description="Helical" evidence="11">
    <location>
        <begin position="117"/>
        <end position="141"/>
    </location>
</feature>
<feature type="transmembrane region" description="Helical" evidence="11">
    <location>
        <begin position="385"/>
        <end position="404"/>
    </location>
</feature>